<evidence type="ECO:0000313" key="5">
    <source>
        <dbReference type="WBParaSite" id="HNAJ_0000271501-mRNA-1"/>
    </source>
</evidence>
<dbReference type="OrthoDB" id="74178at2759"/>
<protein>
    <submittedName>
        <fullName evidence="5">TMF_TATA_bd domain-containing protein</fullName>
    </submittedName>
</protein>
<evidence type="ECO:0000313" key="4">
    <source>
        <dbReference type="Proteomes" id="UP000278807"/>
    </source>
</evidence>
<proteinExistence type="predicted"/>
<keyword evidence="1" id="KW-0175">Coiled coil</keyword>
<reference evidence="3 4" key="2">
    <citation type="submission" date="2018-11" db="EMBL/GenBank/DDBJ databases">
        <authorList>
            <consortium name="Pathogen Informatics"/>
        </authorList>
    </citation>
    <scope>NUCLEOTIDE SEQUENCE [LARGE SCALE GENOMIC DNA]</scope>
</reference>
<evidence type="ECO:0000259" key="2">
    <source>
        <dbReference type="Pfam" id="PF12325"/>
    </source>
</evidence>
<dbReference type="EMBL" id="UZAE01001400">
    <property type="protein sequence ID" value="VDN98573.1"/>
    <property type="molecule type" value="Genomic_DNA"/>
</dbReference>
<feature type="coiled-coil region" evidence="1">
    <location>
        <begin position="147"/>
        <end position="178"/>
    </location>
</feature>
<dbReference type="Proteomes" id="UP000278807">
    <property type="component" value="Unassembled WGS sequence"/>
</dbReference>
<dbReference type="InterPro" id="IPR052602">
    <property type="entry name" value="Growth_transcription_reg"/>
</dbReference>
<name>A0A0R3T6M7_RODNA</name>
<evidence type="ECO:0000256" key="1">
    <source>
        <dbReference type="SAM" id="Coils"/>
    </source>
</evidence>
<dbReference type="AlphaFoldDB" id="A0A0R3T6M7"/>
<dbReference type="PANTHER" id="PTHR46515:SF1">
    <property type="entry name" value="TATA ELEMENT MODULATORY FACTOR"/>
    <property type="match status" value="1"/>
</dbReference>
<dbReference type="WBParaSite" id="HNAJ_0000271501-mRNA-1">
    <property type="protein sequence ID" value="HNAJ_0000271501-mRNA-1"/>
    <property type="gene ID" value="HNAJ_0000271501"/>
</dbReference>
<reference evidence="5" key="1">
    <citation type="submission" date="2017-02" db="UniProtKB">
        <authorList>
            <consortium name="WormBaseParasite"/>
        </authorList>
    </citation>
    <scope>IDENTIFICATION</scope>
</reference>
<dbReference type="PANTHER" id="PTHR46515">
    <property type="entry name" value="TATA ELEMENT MODULATORY FACTOR TMF1"/>
    <property type="match status" value="1"/>
</dbReference>
<dbReference type="STRING" id="102285.A0A0R3T6M7"/>
<gene>
    <name evidence="3" type="ORF">HNAJ_LOCUS2714</name>
</gene>
<organism evidence="5">
    <name type="scientific">Rodentolepis nana</name>
    <name type="common">Dwarf tapeworm</name>
    <name type="synonym">Hymenolepis nana</name>
    <dbReference type="NCBI Taxonomy" id="102285"/>
    <lineage>
        <taxon>Eukaryota</taxon>
        <taxon>Metazoa</taxon>
        <taxon>Spiralia</taxon>
        <taxon>Lophotrochozoa</taxon>
        <taxon>Platyhelminthes</taxon>
        <taxon>Cestoda</taxon>
        <taxon>Eucestoda</taxon>
        <taxon>Cyclophyllidea</taxon>
        <taxon>Hymenolepididae</taxon>
        <taxon>Rodentolepis</taxon>
    </lineage>
</organism>
<dbReference type="GO" id="GO:0005783">
    <property type="term" value="C:endoplasmic reticulum"/>
    <property type="evidence" value="ECO:0007669"/>
    <property type="project" value="TreeGrafter"/>
</dbReference>
<accession>A0A0R3T6M7</accession>
<sequence length="183" mass="21150">MRPTEVRTYYSKLSFGSADAAAQDDSRKKFQSKCLHLRWVTIHCLQQSFEKGFFSNNLWFGVLEMHQLARLSTLTENKENSQLRQREGEVGQLRREIARLNEKHEHLLAELSRQSATVEGGLSSLPLDVDAGGKSLPQRYEVLLQLYGQKLEENNELRLDLREAKEAYQSQLTDLLNKLESKR</sequence>
<feature type="coiled-coil region" evidence="1">
    <location>
        <begin position="83"/>
        <end position="117"/>
    </location>
</feature>
<keyword evidence="4" id="KW-1185">Reference proteome</keyword>
<dbReference type="GO" id="GO:0005794">
    <property type="term" value="C:Golgi apparatus"/>
    <property type="evidence" value="ECO:0007669"/>
    <property type="project" value="TreeGrafter"/>
</dbReference>
<dbReference type="Pfam" id="PF12325">
    <property type="entry name" value="TMF_TATA_bd"/>
    <property type="match status" value="1"/>
</dbReference>
<dbReference type="InterPro" id="IPR022091">
    <property type="entry name" value="TMF_TATA-bd"/>
</dbReference>
<feature type="domain" description="TATA element modulatory factor 1 TATA binding" evidence="2">
    <location>
        <begin position="78"/>
        <end position="175"/>
    </location>
</feature>
<evidence type="ECO:0000313" key="3">
    <source>
        <dbReference type="EMBL" id="VDN98573.1"/>
    </source>
</evidence>